<evidence type="ECO:0000313" key="3">
    <source>
        <dbReference type="Proteomes" id="UP000011682"/>
    </source>
</evidence>
<feature type="compositionally biased region" description="Basic and acidic residues" evidence="1">
    <location>
        <begin position="20"/>
        <end position="31"/>
    </location>
</feature>
<feature type="region of interest" description="Disordered" evidence="1">
    <location>
        <begin position="1"/>
        <end position="46"/>
    </location>
</feature>
<dbReference type="AlphaFoldDB" id="S9R5U1"/>
<protein>
    <submittedName>
        <fullName evidence="2">Uncharacterized protein</fullName>
    </submittedName>
</protein>
<evidence type="ECO:0000313" key="2">
    <source>
        <dbReference type="EMBL" id="EPX64348.1"/>
    </source>
</evidence>
<gene>
    <name evidence="2" type="ORF">D187_005482</name>
</gene>
<name>S9R5U1_CYSF2</name>
<evidence type="ECO:0000256" key="1">
    <source>
        <dbReference type="SAM" id="MobiDB-lite"/>
    </source>
</evidence>
<feature type="compositionally biased region" description="Basic residues" evidence="1">
    <location>
        <begin position="33"/>
        <end position="46"/>
    </location>
</feature>
<reference evidence="2" key="1">
    <citation type="submission" date="2013-05" db="EMBL/GenBank/DDBJ databases">
        <title>Genome assembly of Cystobacter fuscus DSM 2262.</title>
        <authorList>
            <person name="Sharma G."/>
            <person name="Khatri I."/>
            <person name="Kaur C."/>
            <person name="Mayilraj S."/>
            <person name="Subramanian S."/>
        </authorList>
    </citation>
    <scope>NUCLEOTIDE SEQUENCE [LARGE SCALE GENOMIC DNA]</scope>
    <source>
        <strain evidence="2">DSM 2262</strain>
    </source>
</reference>
<comment type="caution">
    <text evidence="2">The sequence shown here is derived from an EMBL/GenBank/DDBJ whole genome shotgun (WGS) entry which is preliminary data.</text>
</comment>
<keyword evidence="3" id="KW-1185">Reference proteome</keyword>
<accession>S9R5U1</accession>
<organism evidence="2 3">
    <name type="scientific">Cystobacter fuscus (strain ATCC 25194 / DSM 2262 / NBRC 100088 / M29)</name>
    <dbReference type="NCBI Taxonomy" id="1242864"/>
    <lineage>
        <taxon>Bacteria</taxon>
        <taxon>Pseudomonadati</taxon>
        <taxon>Myxococcota</taxon>
        <taxon>Myxococcia</taxon>
        <taxon>Myxococcales</taxon>
        <taxon>Cystobacterineae</taxon>
        <taxon>Archangiaceae</taxon>
        <taxon>Cystobacter</taxon>
    </lineage>
</organism>
<dbReference type="Proteomes" id="UP000011682">
    <property type="component" value="Unassembled WGS sequence"/>
</dbReference>
<sequence>MSEERPSGSDILSPGGATRRSVEQRDVDGPRAHALHTVRARNRAEA</sequence>
<dbReference type="EMBL" id="ANAH02000004">
    <property type="protein sequence ID" value="EPX64348.1"/>
    <property type="molecule type" value="Genomic_DNA"/>
</dbReference>
<proteinExistence type="predicted"/>